<dbReference type="InterPro" id="IPR036465">
    <property type="entry name" value="vWFA_dom_sf"/>
</dbReference>
<proteinExistence type="predicted"/>
<evidence type="ECO:0000256" key="1">
    <source>
        <dbReference type="SAM" id="MobiDB-lite"/>
    </source>
</evidence>
<dbReference type="SUPFAM" id="SSF53300">
    <property type="entry name" value="vWA-like"/>
    <property type="match status" value="1"/>
</dbReference>
<feature type="chain" id="PRO_5009284198" evidence="2">
    <location>
        <begin position="22"/>
        <end position="391"/>
    </location>
</feature>
<dbReference type="Pfam" id="PF00092">
    <property type="entry name" value="VWA"/>
    <property type="match status" value="1"/>
</dbReference>
<name>A0A1H5SPC3_9BACT</name>
<dbReference type="CDD" id="cd00198">
    <property type="entry name" value="vWFA"/>
    <property type="match status" value="1"/>
</dbReference>
<feature type="signal peptide" evidence="2">
    <location>
        <begin position="1"/>
        <end position="21"/>
    </location>
</feature>
<feature type="region of interest" description="Disordered" evidence="1">
    <location>
        <begin position="20"/>
        <end position="84"/>
    </location>
</feature>
<protein>
    <submittedName>
        <fullName evidence="4">VWFA-related domain-containing protein</fullName>
    </submittedName>
</protein>
<dbReference type="InterPro" id="IPR002035">
    <property type="entry name" value="VWF_A"/>
</dbReference>
<evidence type="ECO:0000259" key="3">
    <source>
        <dbReference type="PROSITE" id="PS50234"/>
    </source>
</evidence>
<evidence type="ECO:0000313" key="4">
    <source>
        <dbReference type="EMBL" id="SEF51607.1"/>
    </source>
</evidence>
<dbReference type="Gene3D" id="3.40.50.410">
    <property type="entry name" value="von Willebrand factor, type A domain"/>
    <property type="match status" value="1"/>
</dbReference>
<dbReference type="AlphaFoldDB" id="A0A1H5SPC3"/>
<keyword evidence="2" id="KW-0732">Signal</keyword>
<dbReference type="InterPro" id="IPR017802">
    <property type="entry name" value="VWFA-rel_acidobac-type"/>
</dbReference>
<evidence type="ECO:0000313" key="5">
    <source>
        <dbReference type="Proteomes" id="UP000236728"/>
    </source>
</evidence>
<sequence length="391" mass="43145">MSMRMSRGWRSSMLLAGLLMAGGPGWGQSTSQTPGDQKPGQQTPAPQGTPDDAGPNTDSGGIVLGKKKEADTPPPAPAEEKVANPNGEVFSLRVDVPVVNLDVSVLLDKNHQFVPGLKQGNFLVTEDGVEQQVATLRMSKTPITAVMLLEFAANSWAFIQDMQNASASFFRTMQPEDYVAVATYDMQTHILCDFTNDRDTVRQALQSMVIPTFSETNEFDALYETLDRLTRIEGRKYIVLISSGRDTLSRLTWDQMMAKIKATPNVTIFTVSTGGFVRELRGGMGGSRDMSYLQADNEMKTIAAMTGGMHFAPIFQGELPDIFGQINQSIRNQYVLTYRPTNSKNDGSYRKVKVYLVDNEGKPMKMVDEKGKPLKYSIIARDGYKAKLPVE</sequence>
<reference evidence="4 5" key="1">
    <citation type="submission" date="2016-10" db="EMBL/GenBank/DDBJ databases">
        <authorList>
            <person name="de Groot N.N."/>
        </authorList>
    </citation>
    <scope>NUCLEOTIDE SEQUENCE [LARGE SCALE GENOMIC DNA]</scope>
    <source>
        <strain evidence="4 5">DSM 22489</strain>
    </source>
</reference>
<keyword evidence="5" id="KW-1185">Reference proteome</keyword>
<gene>
    <name evidence="4" type="ORF">SAMN05421819_0265</name>
</gene>
<dbReference type="EMBL" id="FNVA01000001">
    <property type="protein sequence ID" value="SEF51607.1"/>
    <property type="molecule type" value="Genomic_DNA"/>
</dbReference>
<evidence type="ECO:0000256" key="2">
    <source>
        <dbReference type="SAM" id="SignalP"/>
    </source>
</evidence>
<dbReference type="Proteomes" id="UP000236728">
    <property type="component" value="Unassembled WGS sequence"/>
</dbReference>
<dbReference type="NCBIfam" id="TIGR03436">
    <property type="entry name" value="acidobact_VWFA"/>
    <property type="match status" value="1"/>
</dbReference>
<feature type="domain" description="VWFA" evidence="3">
    <location>
        <begin position="102"/>
        <end position="330"/>
    </location>
</feature>
<organism evidence="4 5">
    <name type="scientific">Bryocella elongata</name>
    <dbReference type="NCBI Taxonomy" id="863522"/>
    <lineage>
        <taxon>Bacteria</taxon>
        <taxon>Pseudomonadati</taxon>
        <taxon>Acidobacteriota</taxon>
        <taxon>Terriglobia</taxon>
        <taxon>Terriglobales</taxon>
        <taxon>Acidobacteriaceae</taxon>
        <taxon>Bryocella</taxon>
    </lineage>
</organism>
<dbReference type="PROSITE" id="PS50234">
    <property type="entry name" value="VWFA"/>
    <property type="match status" value="1"/>
</dbReference>
<accession>A0A1H5SPC3</accession>
<feature type="compositionally biased region" description="Low complexity" evidence="1">
    <location>
        <begin position="37"/>
        <end position="50"/>
    </location>
</feature>